<accession>Q3M7D9</accession>
<dbReference type="EMBL" id="CP000117">
    <property type="protein sequence ID" value="ABA23097.1"/>
    <property type="molecule type" value="Genomic_DNA"/>
</dbReference>
<name>Q3M7D9_TRIV2</name>
<reference evidence="2" key="1">
    <citation type="journal article" date="2014" name="Stand. Genomic Sci.">
        <title>Complete genome sequence of Anabaena variabilis ATCC 29413.</title>
        <authorList>
            <person name="Thiel T."/>
            <person name="Pratte B.S."/>
            <person name="Zhong J."/>
            <person name="Goodwin L."/>
            <person name="Copeland A."/>
            <person name="Lucas S."/>
            <person name="Han C."/>
            <person name="Pitluck S."/>
            <person name="Land M.L."/>
            <person name="Kyrpides N.C."/>
            <person name="Woyke T."/>
        </authorList>
    </citation>
    <scope>NUCLEOTIDE SEQUENCE [LARGE SCALE GENOMIC DNA]</scope>
    <source>
        <strain evidence="2">ATCC 29413 / PCC 7937</strain>
    </source>
</reference>
<dbReference type="CDD" id="cd09703">
    <property type="entry name" value="Cas6-I-III"/>
    <property type="match status" value="1"/>
</dbReference>
<dbReference type="eggNOG" id="ENOG502Z8Q5">
    <property type="taxonomic scope" value="Bacteria"/>
</dbReference>
<organism evidence="1 2">
    <name type="scientific">Trichormus variabilis (strain ATCC 29413 / PCC 7937)</name>
    <name type="common">Anabaena variabilis</name>
    <dbReference type="NCBI Taxonomy" id="240292"/>
    <lineage>
        <taxon>Bacteria</taxon>
        <taxon>Bacillati</taxon>
        <taxon>Cyanobacteriota</taxon>
        <taxon>Cyanophyceae</taxon>
        <taxon>Nostocales</taxon>
        <taxon>Nostocaceae</taxon>
        <taxon>Trichormus</taxon>
    </lineage>
</organism>
<dbReference type="AlphaFoldDB" id="Q3M7D9"/>
<sequence length="227" mass="25377">MIIDSNLVTQLPSESSSKPRELLMSQFPYMDLTFSLTGETLPFDHGYELFSAIAHFEPKLHTLDTLGIQTIAGIPKDGVINLTQNSRLRIRIPVNQVRLVYPLAGKSLRIGKHTIRLGIPDICLLQPAEKLRSRIVVIRGYEEPESFLVVAQRQLEQLGIQAIASIPTKANGKPIRRTIKIKRFTVVGFGLEVINLSDEDSLRLQIHGVGGKQKMGCGLFMPIKERQ</sequence>
<proteinExistence type="predicted"/>
<evidence type="ECO:0000313" key="2">
    <source>
        <dbReference type="Proteomes" id="UP000002533"/>
    </source>
</evidence>
<dbReference type="Pfam" id="PF09559">
    <property type="entry name" value="Cas6"/>
    <property type="match status" value="1"/>
</dbReference>
<dbReference type="STRING" id="240292.Ava_3490"/>
<evidence type="ECO:0000313" key="1">
    <source>
        <dbReference type="EMBL" id="ABA23097.1"/>
    </source>
</evidence>
<dbReference type="Proteomes" id="UP000002533">
    <property type="component" value="Chromosome"/>
</dbReference>
<dbReference type="InterPro" id="IPR014174">
    <property type="entry name" value="CRISPR-assoc_prot_Cas6/Cmx6"/>
</dbReference>
<protein>
    <recommendedName>
        <fullName evidence="3">CRISPR-associated protein, Cas6-related protein</fullName>
    </recommendedName>
</protein>
<dbReference type="HOGENOM" id="CLU_096068_0_0_3"/>
<gene>
    <name evidence="1" type="ordered locus">Ava_3490</name>
</gene>
<dbReference type="KEGG" id="ava:Ava_3490"/>
<dbReference type="NCBIfam" id="TIGR02807">
    <property type="entry name" value="cas6_cmx6"/>
    <property type="match status" value="1"/>
</dbReference>
<evidence type="ECO:0008006" key="3">
    <source>
        <dbReference type="Google" id="ProtNLM"/>
    </source>
</evidence>